<protein>
    <submittedName>
        <fullName evidence="1">Phage protein, HK97 gp10 family</fullName>
    </submittedName>
</protein>
<evidence type="ECO:0000313" key="1">
    <source>
        <dbReference type="EMBL" id="CYU26507.1"/>
    </source>
</evidence>
<proteinExistence type="predicted"/>
<dbReference type="AlphaFoldDB" id="A0A0Z8B7K2"/>
<evidence type="ECO:0000313" key="2">
    <source>
        <dbReference type="Proteomes" id="UP000072530"/>
    </source>
</evidence>
<dbReference type="InterPro" id="IPR010064">
    <property type="entry name" value="HK97-gp10_tail"/>
</dbReference>
<accession>A0A0Z8B7K2</accession>
<sequence length="114" mass="12936">MAIKWQGMEKLVATISNAHPKAVDQSLKVLKNNGEKGKRIAQQLAPKDTEFLKDHITTSYPGMEAHIHGEAGYEGYQEYGTRFQPGTPHFRPMMEQIQPQFQKDMTDVMKGAFK</sequence>
<dbReference type="EMBL" id="FIGG01000001">
    <property type="protein sequence ID" value="CYU26507.1"/>
    <property type="molecule type" value="Genomic_DNA"/>
</dbReference>
<reference evidence="1 2" key="1">
    <citation type="submission" date="2016-02" db="EMBL/GenBank/DDBJ databases">
        <authorList>
            <consortium name="Pathogen Informatics"/>
        </authorList>
    </citation>
    <scope>NUCLEOTIDE SEQUENCE [LARGE SCALE GENOMIC DNA]</scope>
    <source>
        <strain evidence="1 2">LSS31</strain>
    </source>
</reference>
<organism evidence="1 2">
    <name type="scientific">Streptococcus suis</name>
    <dbReference type="NCBI Taxonomy" id="1307"/>
    <lineage>
        <taxon>Bacteria</taxon>
        <taxon>Bacillati</taxon>
        <taxon>Bacillota</taxon>
        <taxon>Bacilli</taxon>
        <taxon>Lactobacillales</taxon>
        <taxon>Streptococcaceae</taxon>
        <taxon>Streptococcus</taxon>
    </lineage>
</organism>
<name>A0A0Z8B7K2_STRSU</name>
<dbReference type="RefSeq" id="WP_044669184.1">
    <property type="nucleotide sequence ID" value="NZ_CEDJ01000003.1"/>
</dbReference>
<dbReference type="Proteomes" id="UP000072530">
    <property type="component" value="Unassembled WGS sequence"/>
</dbReference>
<gene>
    <name evidence="1" type="ORF">ERS132393_00068</name>
</gene>
<dbReference type="NCBIfam" id="TIGR01725">
    <property type="entry name" value="phge_HK97_gp10"/>
    <property type="match status" value="1"/>
</dbReference>